<sequence>MDRISVTPLASAAAPPFPWSSKSYVTSHGTHADAAARDTNAAVLAGSTIQDSDVMLGTTPDTHRRSRHMASPSQHPGDSSLVFAMSEDSELKVLASGVSPSAALPPATCTSSSNAIHPPLPHSSQCTVGHSRTTRTHVPMAGNIGEGDCSVYAVNRRGSQHNRHGFAGAALAEYNAVADMGHLMPHTPSVRRQSDVDVVVPGGPHEAPIQKPSVQLSHHQLGGSIRGGAATMAGMPSSAGAAAAPVYRTSPHEVRTPPALQVFTGVAPGVHKVRGTTAATTAPAATAAPAPPLHSGAGVRWPQRQMPSVSLYSAGAGGGAAFHSGTPPPPASQPLDKNFTEAQRLAVLEEVQQELYLNYTAVPVPDNMINSGDTEERRRRLDQRRKQIVYGKETEGYLKYTSMISRPCDREYHNPLHAITPRPEYDCSKRQFDRVLNAWRRQLHQWDDYDADNIDERFFPLGKASLLDLGLCHPPANHTPTTATAAAAAAPGATAPPPGKPPQAPPAGVMHSIANVAAMANGVHGDDGAMQCHSRSPVFTENSPTSGLYSSASLSMHISSGRAASMATACTPSRPQLSEGADGPKVDESFFFHMNSGNSRIASPFHPTYSGTGHMGHGGGNGRSSANSHYQQLIMRNSAAHVHNNANGGTPGSSCANYTGLTPAHRPASRGGMPHHITSIFGSEYELMTPSGLASPAGMPHNPRNGSSPYPLGEPWMPNRRSPTCVVGATHGFGCHHPSTAALSGVTASNGSGTAMMVGGGRGESPPHTTEMALIPSTSLSNGSGFAQSPYSYRVHSPVQPQSALPQATSTYATPLTRQQSRPSLSGYTNAVPAAAGIHHQQHQSNSSSGARVGPPQQQQQRVAIATGTAAAASPGHEEHHRFYASSARVRSASPGATADSQFTGLSTLPRLPQVEFSLGPIQERVIPPYNDLEDPHLVPYWARKEMLIHERAVQRRRLRRQQEIEQQRKAAARRRFLQRRHQEREEMASRKGEQSRQREEERQSMIHNASKNSRRVPTKPLSERKSGAAAGGRSRQQAAAAASHRYYEAGSELHAVDVEERAAGGLPADHEYVTSSSSAATSRSTSSHSDDVSNHRSRRHDEGHYAEEDRAAVPAAPEAADEERTYLDEAGYPTEAAEKADALEVLLGFLVLVLQRSPKSEDSYGDDDFEHEVSPSRHQSSAAASSKSSAAAYFLSHKDVSDAQALPEQEEVHPLEETEQEAKEVYSDDEFEKSSASSDAAVDAAGAPVDPLPQQPPYTEEEENEPPAADKADEAAKPDAYEEDSSSPSNLSSSKMISHDAADADVPLAEEHEDQPEAYPEDAQWAGEALMTTEDAKPAEDEDKYSEDGFFKDSAADSAKSSVASSAPRSPAAGSRKSDASKEDVEDEFEEELSPRKAADAEHKRRGNSGAGMDAEELGSGANDAYADDFDDDM</sequence>
<dbReference type="Gene3D" id="1.10.8.1120">
    <property type="entry name" value="Histone RNA hairpin-binding protein RNA-binding domain"/>
    <property type="match status" value="1"/>
</dbReference>
<dbReference type="PANTHER" id="PTHR17408:SF0">
    <property type="entry name" value="HISTONE RNA HAIRPIN-BINDING PROTEIN"/>
    <property type="match status" value="1"/>
</dbReference>
<dbReference type="EMBL" id="RHLC01000018">
    <property type="protein sequence ID" value="TPP40796.1"/>
    <property type="molecule type" value="Genomic_DNA"/>
</dbReference>
<dbReference type="InterPro" id="IPR038294">
    <property type="entry name" value="SLBP_RNA_bind_sf"/>
</dbReference>
<feature type="region of interest" description="Disordered" evidence="3">
    <location>
        <begin position="981"/>
        <end position="1044"/>
    </location>
</feature>
<feature type="compositionally biased region" description="Low complexity" evidence="3">
    <location>
        <begin position="1235"/>
        <end position="1250"/>
    </location>
</feature>
<feature type="compositionally biased region" description="Basic and acidic residues" evidence="3">
    <location>
        <begin position="1089"/>
        <end position="1112"/>
    </location>
</feature>
<dbReference type="GO" id="GO:0003729">
    <property type="term" value="F:mRNA binding"/>
    <property type="evidence" value="ECO:0007669"/>
    <property type="project" value="InterPro"/>
</dbReference>
<dbReference type="GO" id="GO:0005737">
    <property type="term" value="C:cytoplasm"/>
    <property type="evidence" value="ECO:0007669"/>
    <property type="project" value="TreeGrafter"/>
</dbReference>
<dbReference type="FunFam" id="1.10.8.1120:FF:000001">
    <property type="entry name" value="Histone RNA hairpin-binding protein-like"/>
    <property type="match status" value="1"/>
</dbReference>
<feature type="compositionally biased region" description="Basic and acidic residues" evidence="3">
    <location>
        <begin position="1394"/>
        <end position="1404"/>
    </location>
</feature>
<protein>
    <submittedName>
        <fullName evidence="5">Histone RNA hairpin-binding protein RNA-binding domain family protein</fullName>
    </submittedName>
</protein>
<reference evidence="6" key="1">
    <citation type="submission" date="2019-02" db="EMBL/GenBank/DDBJ databases">
        <title>FDA dAtabase for Regulatory Grade micrObial Sequences (FDA-ARGOS): Supporting development and validation of Infectious Disease Dx tests.</title>
        <authorList>
            <person name="Duncan R."/>
            <person name="Fisher C."/>
            <person name="Tallon L."/>
            <person name="Sadzewicz L."/>
            <person name="Sengamalay N."/>
            <person name="Ott S."/>
            <person name="Godinez A."/>
            <person name="Nagaraj S."/>
            <person name="Vavikolanu K."/>
            <person name="Nadendla S."/>
            <person name="Aluvathingal J."/>
            <person name="Sichtig H."/>
        </authorList>
    </citation>
    <scope>NUCLEOTIDE SEQUENCE [LARGE SCALE GENOMIC DNA]</scope>
    <source>
        <strain evidence="6">FDAARGOS_361</strain>
    </source>
</reference>
<accession>A0A504WVV2</accession>
<dbReference type="GO" id="GO:0006398">
    <property type="term" value="P:mRNA 3'-end processing by stem-loop binding and cleavage"/>
    <property type="evidence" value="ECO:0007669"/>
    <property type="project" value="TreeGrafter"/>
</dbReference>
<feature type="compositionally biased region" description="Basic and acidic residues" evidence="3">
    <location>
        <begin position="1269"/>
        <end position="1281"/>
    </location>
</feature>
<dbReference type="GO" id="GO:0051028">
    <property type="term" value="P:mRNA transport"/>
    <property type="evidence" value="ECO:0007669"/>
    <property type="project" value="TreeGrafter"/>
</dbReference>
<feature type="compositionally biased region" description="Low complexity" evidence="3">
    <location>
        <begin position="279"/>
        <end position="288"/>
    </location>
</feature>
<feature type="region of interest" description="Disordered" evidence="3">
    <location>
        <begin position="1159"/>
        <end position="1435"/>
    </location>
</feature>
<organism evidence="5 6">
    <name type="scientific">Leishmania donovani</name>
    <dbReference type="NCBI Taxonomy" id="5661"/>
    <lineage>
        <taxon>Eukaryota</taxon>
        <taxon>Discoba</taxon>
        <taxon>Euglenozoa</taxon>
        <taxon>Kinetoplastea</taxon>
        <taxon>Metakinetoplastina</taxon>
        <taxon>Trypanosomatida</taxon>
        <taxon>Trypanosomatidae</taxon>
        <taxon>Leishmaniinae</taxon>
        <taxon>Leishmania</taxon>
    </lineage>
</organism>
<evidence type="ECO:0000256" key="2">
    <source>
        <dbReference type="ARBA" id="ARBA00022884"/>
    </source>
</evidence>
<feature type="compositionally biased region" description="Acidic residues" evidence="3">
    <location>
        <begin position="1312"/>
        <end position="1321"/>
    </location>
</feature>
<feature type="compositionally biased region" description="Basic and acidic residues" evidence="3">
    <location>
        <begin position="1347"/>
        <end position="1356"/>
    </location>
</feature>
<evidence type="ECO:0000256" key="1">
    <source>
        <dbReference type="ARBA" id="ARBA00006151"/>
    </source>
</evidence>
<feature type="compositionally biased region" description="Low complexity" evidence="3">
    <location>
        <begin position="1074"/>
        <end position="1088"/>
    </location>
</feature>
<feature type="compositionally biased region" description="Low complexity" evidence="3">
    <location>
        <begin position="1181"/>
        <end position="1193"/>
    </location>
</feature>
<dbReference type="VEuPathDB" id="TriTrypDB:LdCL_250024700"/>
<feature type="compositionally biased region" description="Low complexity" evidence="3">
    <location>
        <begin position="843"/>
        <end position="873"/>
    </location>
</feature>
<feature type="region of interest" description="Disordered" evidence="3">
    <location>
        <begin position="102"/>
        <end position="129"/>
    </location>
</feature>
<feature type="compositionally biased region" description="Low complexity" evidence="3">
    <location>
        <begin position="1357"/>
        <end position="1376"/>
    </location>
</feature>
<dbReference type="VEuPathDB" id="TriTrypDB:LDHU3_25.2350"/>
<feature type="compositionally biased region" description="Low complexity" evidence="3">
    <location>
        <begin position="1028"/>
        <end position="1044"/>
    </location>
</feature>
<evidence type="ECO:0000259" key="4">
    <source>
        <dbReference type="Pfam" id="PF15247"/>
    </source>
</evidence>
<dbReference type="PANTHER" id="PTHR17408">
    <property type="entry name" value="HISTONE RNA HAIRPIN-BINDING PROTEIN"/>
    <property type="match status" value="1"/>
</dbReference>
<comment type="caution">
    <text evidence="5">The sequence shown here is derived from an EMBL/GenBank/DDBJ whole genome shotgun (WGS) entry which is preliminary data.</text>
</comment>
<dbReference type="Proteomes" id="UP000318447">
    <property type="component" value="Unassembled WGS sequence"/>
</dbReference>
<name>A0A504WVV2_LEIDO</name>
<feature type="region of interest" description="Disordered" evidence="3">
    <location>
        <begin position="53"/>
        <end position="78"/>
    </location>
</feature>
<feature type="region of interest" description="Disordered" evidence="3">
    <location>
        <begin position="279"/>
        <end position="300"/>
    </location>
</feature>
<feature type="region of interest" description="Disordered" evidence="3">
    <location>
        <begin position="1068"/>
        <end position="1125"/>
    </location>
</feature>
<feature type="compositionally biased region" description="Low complexity" evidence="3">
    <location>
        <begin position="1287"/>
        <end position="1297"/>
    </location>
</feature>
<feature type="region of interest" description="Disordered" evidence="3">
    <location>
        <begin position="480"/>
        <end position="506"/>
    </location>
</feature>
<evidence type="ECO:0000256" key="3">
    <source>
        <dbReference type="SAM" id="MobiDB-lite"/>
    </source>
</evidence>
<dbReference type="InterPro" id="IPR026502">
    <property type="entry name" value="SLBP1/SLBP2"/>
</dbReference>
<dbReference type="GO" id="GO:0071204">
    <property type="term" value="C:histone pre-mRNA 3'end processing complex"/>
    <property type="evidence" value="ECO:0007669"/>
    <property type="project" value="TreeGrafter"/>
</dbReference>
<dbReference type="VEuPathDB" id="TriTrypDB:LdCL_250024800"/>
<dbReference type="Pfam" id="PF15247">
    <property type="entry name" value="SLBP_RNA_bind"/>
    <property type="match status" value="1"/>
</dbReference>
<dbReference type="VEuPathDB" id="TriTrypDB:LDHU3_25.2360"/>
<feature type="domain" description="Histone RNA hairpin-binding protein RNA-binding" evidence="4">
    <location>
        <begin position="377"/>
        <end position="448"/>
    </location>
</feature>
<gene>
    <name evidence="5" type="ORF">CGC21_8970</name>
</gene>
<feature type="compositionally biased region" description="Basic and acidic residues" evidence="3">
    <location>
        <begin position="1211"/>
        <end position="1227"/>
    </location>
</feature>
<feature type="compositionally biased region" description="Low complexity" evidence="3">
    <location>
        <begin position="480"/>
        <end position="493"/>
    </location>
</feature>
<dbReference type="VEuPathDB" id="TriTrypDB:LdBPK_251900.1"/>
<feature type="compositionally biased region" description="Basic and acidic residues" evidence="3">
    <location>
        <begin position="981"/>
        <end position="1005"/>
    </location>
</feature>
<dbReference type="GO" id="GO:0071207">
    <property type="term" value="F:histone pre-mRNA stem-loop binding"/>
    <property type="evidence" value="ECO:0007669"/>
    <property type="project" value="TreeGrafter"/>
</dbReference>
<evidence type="ECO:0000313" key="5">
    <source>
        <dbReference type="EMBL" id="TPP40796.1"/>
    </source>
</evidence>
<dbReference type="InterPro" id="IPR029344">
    <property type="entry name" value="SLBP_RNA_bind"/>
</dbReference>
<keyword evidence="2" id="KW-0694">RNA-binding</keyword>
<evidence type="ECO:0000313" key="6">
    <source>
        <dbReference type="Proteomes" id="UP000318447"/>
    </source>
</evidence>
<dbReference type="VEuPathDB" id="TriTrypDB:LdBPK_251910.1"/>
<proteinExistence type="inferred from homology"/>
<feature type="compositionally biased region" description="Pro residues" evidence="3">
    <location>
        <begin position="494"/>
        <end position="505"/>
    </location>
</feature>
<feature type="region of interest" description="Disordered" evidence="3">
    <location>
        <begin position="837"/>
        <end position="905"/>
    </location>
</feature>
<comment type="similarity">
    <text evidence="1">Belongs to the SLBP family.</text>
</comment>